<dbReference type="GO" id="GO:0016592">
    <property type="term" value="C:mediator complex"/>
    <property type="evidence" value="ECO:0007669"/>
    <property type="project" value="InterPro"/>
</dbReference>
<protein>
    <recommendedName>
        <fullName evidence="3 10">Mediator of RNA polymerase II transcription subunit 18</fullName>
    </recommendedName>
    <alternativeName>
        <fullName evidence="9 10">Mediator complex subunit 18</fullName>
    </alternativeName>
</protein>
<dbReference type="EMBL" id="HBUF01013731">
    <property type="protein sequence ID" value="CAG6608965.1"/>
    <property type="molecule type" value="Transcribed_RNA"/>
</dbReference>
<comment type="subunit">
    <text evidence="10">Component of the Mediator complex.</text>
</comment>
<reference evidence="11" key="1">
    <citation type="submission" date="2021-05" db="EMBL/GenBank/DDBJ databases">
        <authorList>
            <person name="Alioto T."/>
            <person name="Alioto T."/>
            <person name="Gomez Garrido J."/>
        </authorList>
    </citation>
    <scope>NUCLEOTIDE SEQUENCE</scope>
</reference>
<dbReference type="Gene3D" id="2.40.320.10">
    <property type="entry name" value="Hypothetical Protein Pfu-838710-001"/>
    <property type="match status" value="1"/>
</dbReference>
<evidence type="ECO:0000256" key="9">
    <source>
        <dbReference type="ARBA" id="ARBA00032012"/>
    </source>
</evidence>
<dbReference type="AlphaFoldDB" id="A0A8D8PPD5"/>
<dbReference type="GO" id="GO:0070847">
    <property type="term" value="C:core mediator complex"/>
    <property type="evidence" value="ECO:0007669"/>
    <property type="project" value="TreeGrafter"/>
</dbReference>
<evidence type="ECO:0000313" key="11">
    <source>
        <dbReference type="EMBL" id="CAG6608965.1"/>
    </source>
</evidence>
<evidence type="ECO:0000256" key="5">
    <source>
        <dbReference type="ARBA" id="ARBA00023159"/>
    </source>
</evidence>
<dbReference type="GO" id="GO:0006369">
    <property type="term" value="P:termination of RNA polymerase II transcription"/>
    <property type="evidence" value="ECO:0007669"/>
    <property type="project" value="TreeGrafter"/>
</dbReference>
<dbReference type="EMBL" id="HBUF01674503">
    <property type="protein sequence ID" value="CAG6791100.1"/>
    <property type="molecule type" value="Transcribed_RNA"/>
</dbReference>
<evidence type="ECO:0000256" key="4">
    <source>
        <dbReference type="ARBA" id="ARBA00023015"/>
    </source>
</evidence>
<evidence type="ECO:0000256" key="2">
    <source>
        <dbReference type="ARBA" id="ARBA00009814"/>
    </source>
</evidence>
<organism evidence="11">
    <name type="scientific">Cacopsylla melanoneura</name>
    <dbReference type="NCBI Taxonomy" id="428564"/>
    <lineage>
        <taxon>Eukaryota</taxon>
        <taxon>Metazoa</taxon>
        <taxon>Ecdysozoa</taxon>
        <taxon>Arthropoda</taxon>
        <taxon>Hexapoda</taxon>
        <taxon>Insecta</taxon>
        <taxon>Pterygota</taxon>
        <taxon>Neoptera</taxon>
        <taxon>Paraneoptera</taxon>
        <taxon>Hemiptera</taxon>
        <taxon>Sternorrhyncha</taxon>
        <taxon>Psylloidea</taxon>
        <taxon>Psyllidae</taxon>
        <taxon>Psyllinae</taxon>
        <taxon>Cacopsylla</taxon>
    </lineage>
</organism>
<evidence type="ECO:0000256" key="6">
    <source>
        <dbReference type="ARBA" id="ARBA00023163"/>
    </source>
</evidence>
<evidence type="ECO:0000256" key="10">
    <source>
        <dbReference type="RuleBase" id="RU364150"/>
    </source>
</evidence>
<name>A0A8D8PPD5_9HEMI</name>
<dbReference type="Pfam" id="PF09637">
    <property type="entry name" value="Med18"/>
    <property type="match status" value="1"/>
</dbReference>
<keyword evidence="5 10" id="KW-0010">Activator</keyword>
<evidence type="ECO:0000256" key="3">
    <source>
        <dbReference type="ARBA" id="ARBA00019612"/>
    </source>
</evidence>
<dbReference type="FunFam" id="2.40.320.10:FF:000001">
    <property type="entry name" value="Mediator of RNA polymerase II transcription subunit 18"/>
    <property type="match status" value="1"/>
</dbReference>
<comment type="function">
    <text evidence="8 10">Component of the Mediator complex, a coactivator involved in the regulated transcription of nearly all RNA polymerase II-dependent genes. Mediator functions as a bridge to convey information from gene-specific regulatory proteins to the basal RNA polymerase II transcription machinery. Mediator is recruited to promoters by direct interactions with regulatory proteins and serves as a scaffold for the assembly of a functional preinitiation complex with RNA polymerase II and the general transcription factors.</text>
</comment>
<dbReference type="EMBL" id="HBUF01013732">
    <property type="protein sequence ID" value="CAG6608967.1"/>
    <property type="molecule type" value="Transcribed_RNA"/>
</dbReference>
<dbReference type="InterPro" id="IPR019095">
    <property type="entry name" value="Mediator_Med18"/>
</dbReference>
<proteinExistence type="inferred from homology"/>
<sequence>MVIFFPLPRVALVMTISNPHFRCCRVPRMSQDWGSPATTAFDSLTAALRSNIIPNQEYLLQGSVLDSAVEILLHRLRGLCDNVDSGPETFHDHEMCFSIRGNQNTPLLLRVRRALDFPDMPYQLRYIGQPEIGVGDKARPTIVRSSIDVACSSTVVEFLTEMGCRMDFEYISRGYMFRKGRMKILVSKIFKMSQGKPPDSGVEPISQSYLVELSILAPGGQDVIGEDMKAFAEQLKPLVQLEKIDYKRLPMTMAP</sequence>
<dbReference type="GO" id="GO:0006357">
    <property type="term" value="P:regulation of transcription by RNA polymerase II"/>
    <property type="evidence" value="ECO:0007669"/>
    <property type="project" value="InterPro"/>
</dbReference>
<evidence type="ECO:0000256" key="1">
    <source>
        <dbReference type="ARBA" id="ARBA00004123"/>
    </source>
</evidence>
<evidence type="ECO:0000256" key="7">
    <source>
        <dbReference type="ARBA" id="ARBA00023242"/>
    </source>
</evidence>
<keyword evidence="6 10" id="KW-0804">Transcription</keyword>
<keyword evidence="7 10" id="KW-0539">Nucleus</keyword>
<dbReference type="PANTHER" id="PTHR13321">
    <property type="entry name" value="MEDIATOR OF RNA POLYMERASE II TRANSCRIPTION, SUBUNIT 18"/>
    <property type="match status" value="1"/>
</dbReference>
<accession>A0A8D8PPD5</accession>
<keyword evidence="4 10" id="KW-0805">Transcription regulation</keyword>
<gene>
    <name evidence="10" type="primary">MED18</name>
</gene>
<comment type="subcellular location">
    <subcellularLocation>
        <location evidence="1 10">Nucleus</location>
    </subcellularLocation>
</comment>
<evidence type="ECO:0000256" key="8">
    <source>
        <dbReference type="ARBA" id="ARBA00025687"/>
    </source>
</evidence>
<dbReference type="GO" id="GO:0003712">
    <property type="term" value="F:transcription coregulator activity"/>
    <property type="evidence" value="ECO:0007669"/>
    <property type="project" value="InterPro"/>
</dbReference>
<dbReference type="PANTHER" id="PTHR13321:SF2">
    <property type="entry name" value="MEDIATOR OF RNA POLYMERASE II TRANSCRIPTION SUBUNIT 18"/>
    <property type="match status" value="1"/>
</dbReference>
<comment type="similarity">
    <text evidence="2 10">Belongs to the Mediator complex subunit 18 family.</text>
</comment>